<proteinExistence type="predicted"/>
<reference evidence="1" key="1">
    <citation type="submission" date="2022-02" db="EMBL/GenBank/DDBJ databases">
        <title>Plant Genome Project.</title>
        <authorList>
            <person name="Zhang R.-G."/>
        </authorList>
    </citation>
    <scope>NUCLEOTIDE SEQUENCE</scope>
    <source>
        <strain evidence="1">AT1</strain>
    </source>
</reference>
<protein>
    <submittedName>
        <fullName evidence="1">Uncharacterized protein</fullName>
    </submittedName>
</protein>
<evidence type="ECO:0000313" key="1">
    <source>
        <dbReference type="EMBL" id="KAI8551353.1"/>
    </source>
</evidence>
<gene>
    <name evidence="1" type="ORF">RHMOL_Rhmol06G0179400</name>
</gene>
<comment type="caution">
    <text evidence="1">The sequence shown here is derived from an EMBL/GenBank/DDBJ whole genome shotgun (WGS) entry which is preliminary data.</text>
</comment>
<organism evidence="1 2">
    <name type="scientific">Rhododendron molle</name>
    <name type="common">Chinese azalea</name>
    <name type="synonym">Azalea mollis</name>
    <dbReference type="NCBI Taxonomy" id="49168"/>
    <lineage>
        <taxon>Eukaryota</taxon>
        <taxon>Viridiplantae</taxon>
        <taxon>Streptophyta</taxon>
        <taxon>Embryophyta</taxon>
        <taxon>Tracheophyta</taxon>
        <taxon>Spermatophyta</taxon>
        <taxon>Magnoliopsida</taxon>
        <taxon>eudicotyledons</taxon>
        <taxon>Gunneridae</taxon>
        <taxon>Pentapetalae</taxon>
        <taxon>asterids</taxon>
        <taxon>Ericales</taxon>
        <taxon>Ericaceae</taxon>
        <taxon>Ericoideae</taxon>
        <taxon>Rhodoreae</taxon>
        <taxon>Rhododendron</taxon>
    </lineage>
</organism>
<keyword evidence="2" id="KW-1185">Reference proteome</keyword>
<sequence length="647" mass="72533">MAKQGCNDLPDECWELIFNKLHRRHHSLLESLSLSCKRFLSLTNALRTHLTIVDPRVFPVSLLLNRFPNLNSIHLCCFHDKDTFNLTLEPLDLQRMTMDVAASDLDLESLSFSGTRLHLESLRMLGSRMKNLKVLMCSQLRTLRDLELVVIADSMPCLEDLDISYPVNDFGWEADEFEARFPGEVGVTDTGIEVLSSKLKSLRKIDVSGNEFLTDYSLITLSTNCIYLTDIVLCGCSFTNYGIEFVMRNSPNLSSLSVEGIKFGEFDEHPLRCARNIATLVIYNSSVPDEFLHLLVKAGFPLKSIHLDDSVYLPSFTLSGILSLLNKYRYLECLSLVQTYFLTDETMSDLSQCLSALVTIRLTFCCMLTESTFFTLAKNCPLLENITMGTANLGKGDRATEIVENPRIKYLNLEYNQDLSDECLAKLASVCPSLEVLDVSCCMGITEKGIADFLKSGSKIRKLHIVGCRGIKNIGNGFELSELDFIGAAKSGINDDGLAVIGNRCHGLLNLDLDGCLGVTTVGLKEILINCERLREINLTACLNVCTETVDWMVFSRPSLRKIYLSYSCLPSEESRRKLFLRHGCLVMLDESAEESLTNPSKDDEHEFTFVKVLLSLFVFPMAQSLRHVFAENSIDRVMALDFVGIL</sequence>
<dbReference type="Proteomes" id="UP001062846">
    <property type="component" value="Chromosome 6"/>
</dbReference>
<dbReference type="EMBL" id="CM046393">
    <property type="protein sequence ID" value="KAI8551353.1"/>
    <property type="molecule type" value="Genomic_DNA"/>
</dbReference>
<evidence type="ECO:0000313" key="2">
    <source>
        <dbReference type="Proteomes" id="UP001062846"/>
    </source>
</evidence>
<name>A0ACC0NFK2_RHOML</name>
<accession>A0ACC0NFK2</accession>